<dbReference type="Gene3D" id="3.30.560.10">
    <property type="entry name" value="Glucose Oxidase, domain 3"/>
    <property type="match status" value="1"/>
</dbReference>
<protein>
    <submittedName>
        <fullName evidence="9">GMC oxidoreductase</fullName>
    </submittedName>
</protein>
<feature type="active site" description="Proton acceptor" evidence="5">
    <location>
        <position position="574"/>
    </location>
</feature>
<reference evidence="10" key="2">
    <citation type="submission" date="2015-01" db="EMBL/GenBank/DDBJ databases">
        <title>Evolutionary Origins and Diversification of the Mycorrhizal Mutualists.</title>
        <authorList>
            <consortium name="DOE Joint Genome Institute"/>
            <consortium name="Mycorrhizal Genomics Consortium"/>
            <person name="Kohler A."/>
            <person name="Kuo A."/>
            <person name="Nagy L.G."/>
            <person name="Floudas D."/>
            <person name="Copeland A."/>
            <person name="Barry K.W."/>
            <person name="Cichocki N."/>
            <person name="Veneault-Fourrey C."/>
            <person name="LaButti K."/>
            <person name="Lindquist E.A."/>
            <person name="Lipzen A."/>
            <person name="Lundell T."/>
            <person name="Morin E."/>
            <person name="Murat C."/>
            <person name="Riley R."/>
            <person name="Ohm R."/>
            <person name="Sun H."/>
            <person name="Tunlid A."/>
            <person name="Henrissat B."/>
            <person name="Grigoriev I.V."/>
            <person name="Hibbett D.S."/>
            <person name="Martin F."/>
        </authorList>
    </citation>
    <scope>NUCLEOTIDE SEQUENCE [LARGE SCALE GENOMIC DNA]</scope>
    <source>
        <strain evidence="10">UH-Slu-Lm8-n1</strain>
    </source>
</reference>
<dbReference type="EMBL" id="KN835325">
    <property type="protein sequence ID" value="KIK39866.1"/>
    <property type="molecule type" value="Genomic_DNA"/>
</dbReference>
<dbReference type="Proteomes" id="UP000054485">
    <property type="component" value="Unassembled WGS sequence"/>
</dbReference>
<dbReference type="SUPFAM" id="SSF51905">
    <property type="entry name" value="FAD/NAD(P)-binding domain"/>
    <property type="match status" value="1"/>
</dbReference>
<evidence type="ECO:0000256" key="2">
    <source>
        <dbReference type="ARBA" id="ARBA00010790"/>
    </source>
</evidence>
<accession>A0A0D0ADV1</accession>
<gene>
    <name evidence="9" type="ORF">CY34DRAFT_88401</name>
</gene>
<evidence type="ECO:0000256" key="4">
    <source>
        <dbReference type="ARBA" id="ARBA00022827"/>
    </source>
</evidence>
<feature type="binding site" evidence="6">
    <location>
        <position position="112"/>
    </location>
    <ligand>
        <name>FAD</name>
        <dbReference type="ChEBI" id="CHEBI:57692"/>
    </ligand>
</feature>
<dbReference type="Pfam" id="PF00732">
    <property type="entry name" value="GMC_oxred_N"/>
    <property type="match status" value="1"/>
</dbReference>
<dbReference type="GO" id="GO:0016614">
    <property type="term" value="F:oxidoreductase activity, acting on CH-OH group of donors"/>
    <property type="evidence" value="ECO:0007669"/>
    <property type="project" value="InterPro"/>
</dbReference>
<feature type="chain" id="PRO_5002207158" evidence="7">
    <location>
        <begin position="19"/>
        <end position="595"/>
    </location>
</feature>
<evidence type="ECO:0000259" key="8">
    <source>
        <dbReference type="PROSITE" id="PS00624"/>
    </source>
</evidence>
<dbReference type="Pfam" id="PF05199">
    <property type="entry name" value="GMC_oxred_C"/>
    <property type="match status" value="1"/>
</dbReference>
<evidence type="ECO:0000256" key="6">
    <source>
        <dbReference type="PIRSR" id="PIRSR000137-2"/>
    </source>
</evidence>
<comment type="cofactor">
    <cofactor evidence="1 6">
        <name>FAD</name>
        <dbReference type="ChEBI" id="CHEBI:57692"/>
    </cofactor>
</comment>
<evidence type="ECO:0000256" key="5">
    <source>
        <dbReference type="PIRSR" id="PIRSR000137-1"/>
    </source>
</evidence>
<dbReference type="GO" id="GO:0050660">
    <property type="term" value="F:flavin adenine dinucleotide binding"/>
    <property type="evidence" value="ECO:0007669"/>
    <property type="project" value="InterPro"/>
</dbReference>
<dbReference type="STRING" id="930992.A0A0D0ADV1"/>
<dbReference type="InterPro" id="IPR012132">
    <property type="entry name" value="GMC_OxRdtase"/>
</dbReference>
<dbReference type="PANTHER" id="PTHR11552:SF147">
    <property type="entry name" value="CHOLINE DEHYDROGENASE, MITOCHONDRIAL"/>
    <property type="match status" value="1"/>
</dbReference>
<dbReference type="HOGENOM" id="CLU_002865_6_3_1"/>
<feature type="binding site" evidence="6">
    <location>
        <position position="261"/>
    </location>
    <ligand>
        <name>FAD</name>
        <dbReference type="ChEBI" id="CHEBI:57692"/>
    </ligand>
</feature>
<dbReference type="InterPro" id="IPR007867">
    <property type="entry name" value="GMC_OxRtase_C"/>
</dbReference>
<feature type="binding site" evidence="6">
    <location>
        <begin position="575"/>
        <end position="576"/>
    </location>
    <ligand>
        <name>FAD</name>
        <dbReference type="ChEBI" id="CHEBI:57692"/>
    </ligand>
</feature>
<feature type="domain" description="Glucose-methanol-choline oxidoreductase N-terminal" evidence="8">
    <location>
        <begin position="303"/>
        <end position="317"/>
    </location>
</feature>
<keyword evidence="4 6" id="KW-0274">FAD</keyword>
<dbReference type="OrthoDB" id="269227at2759"/>
<dbReference type="InterPro" id="IPR000172">
    <property type="entry name" value="GMC_OxRdtase_N"/>
</dbReference>
<proteinExistence type="inferred from homology"/>
<keyword evidence="3" id="KW-0285">Flavoprotein</keyword>
<evidence type="ECO:0000313" key="9">
    <source>
        <dbReference type="EMBL" id="KIK39866.1"/>
    </source>
</evidence>
<feature type="active site" description="Proton donor" evidence="5">
    <location>
        <position position="530"/>
    </location>
</feature>
<dbReference type="PANTHER" id="PTHR11552">
    <property type="entry name" value="GLUCOSE-METHANOL-CHOLINE GMC OXIDOREDUCTASE"/>
    <property type="match status" value="1"/>
</dbReference>
<organism evidence="9 10">
    <name type="scientific">Suillus luteus UH-Slu-Lm8-n1</name>
    <dbReference type="NCBI Taxonomy" id="930992"/>
    <lineage>
        <taxon>Eukaryota</taxon>
        <taxon>Fungi</taxon>
        <taxon>Dikarya</taxon>
        <taxon>Basidiomycota</taxon>
        <taxon>Agaricomycotina</taxon>
        <taxon>Agaricomycetes</taxon>
        <taxon>Agaricomycetidae</taxon>
        <taxon>Boletales</taxon>
        <taxon>Suillineae</taxon>
        <taxon>Suillaceae</taxon>
        <taxon>Suillus</taxon>
    </lineage>
</organism>
<evidence type="ECO:0000256" key="3">
    <source>
        <dbReference type="ARBA" id="ARBA00022630"/>
    </source>
</evidence>
<name>A0A0D0ADV1_9AGAM</name>
<dbReference type="PIRSF" id="PIRSF000137">
    <property type="entry name" value="Alcohol_oxidase"/>
    <property type="match status" value="1"/>
</dbReference>
<sequence length="595" mass="63693">MLRLLLLSGLAFHSSVSARLYTDPAQLPIKEYDFLVVGAGTAGSVIAARLSENPAFSVLVIEAGSSNQNILAAEVPFLGSTLSPNTTVTWNYTTTPQIGLNNRTIPYPRGYVLGGSSTINFEIWTRGSIDDYNRFAKVSSDPGWSWAEMTHYMKKSEHLVPPTDNRSIFGEVDLAIHGIKGPVQVSLGGYIGGVDRRVIDTTREFGSEFPYNIDMNSGYPLGIGWTQNSVSSKGFRSSSATAYLTPAMERDNLDVLIQTRVTKLVAVSHANGVPTFGQVEVAQTPTGPRVLFNASKEVILSSGSINTPQLLQLSGVGDSALLASLNITTILDLGDVGKNLSDHAFLANHWLVNSTSTFEAVGRNASLAADLLAQWNMTGTGLFSDPGANQIGWMRLPSNSSIFQQYPDPSAGPTSAHYEFLPVNGFVSFVESTPATGFFLSIITNIASPLSRGSVTLASSDPFDNPIINPALLESPFDQYVMVEAIKTAKRFAEASAWKGYIIEAVGALNSTTNEDLASYARNSTSTVFHPVGTARMTSYSNKDGVVNPDLLVKGCSGLRIVDASVLPYIPAAHPQACVYALAERAADLIKAAWS</sequence>
<dbReference type="AlphaFoldDB" id="A0A0D0ADV1"/>
<evidence type="ECO:0000256" key="7">
    <source>
        <dbReference type="SAM" id="SignalP"/>
    </source>
</evidence>
<evidence type="ECO:0000256" key="1">
    <source>
        <dbReference type="ARBA" id="ARBA00001974"/>
    </source>
</evidence>
<dbReference type="InParanoid" id="A0A0D0ADV1"/>
<dbReference type="SUPFAM" id="SSF54373">
    <property type="entry name" value="FAD-linked reductases, C-terminal domain"/>
    <property type="match status" value="1"/>
</dbReference>
<feature type="signal peptide" evidence="7">
    <location>
        <begin position="1"/>
        <end position="18"/>
    </location>
</feature>
<keyword evidence="10" id="KW-1185">Reference proteome</keyword>
<dbReference type="PROSITE" id="PS00624">
    <property type="entry name" value="GMC_OXRED_2"/>
    <property type="match status" value="1"/>
</dbReference>
<evidence type="ECO:0000313" key="10">
    <source>
        <dbReference type="Proteomes" id="UP000054485"/>
    </source>
</evidence>
<reference evidence="9 10" key="1">
    <citation type="submission" date="2014-04" db="EMBL/GenBank/DDBJ databases">
        <authorList>
            <consortium name="DOE Joint Genome Institute"/>
            <person name="Kuo A."/>
            <person name="Ruytinx J."/>
            <person name="Rineau F."/>
            <person name="Colpaert J."/>
            <person name="Kohler A."/>
            <person name="Nagy L.G."/>
            <person name="Floudas D."/>
            <person name="Copeland A."/>
            <person name="Barry K.W."/>
            <person name="Cichocki N."/>
            <person name="Veneault-Fourrey C."/>
            <person name="LaButti K."/>
            <person name="Lindquist E.A."/>
            <person name="Lipzen A."/>
            <person name="Lundell T."/>
            <person name="Morin E."/>
            <person name="Murat C."/>
            <person name="Sun H."/>
            <person name="Tunlid A."/>
            <person name="Henrissat B."/>
            <person name="Grigoriev I.V."/>
            <person name="Hibbett D.S."/>
            <person name="Martin F."/>
            <person name="Nordberg H.P."/>
            <person name="Cantor M.N."/>
            <person name="Hua S.X."/>
        </authorList>
    </citation>
    <scope>NUCLEOTIDE SEQUENCE [LARGE SCALE GENOMIC DNA]</scope>
    <source>
        <strain evidence="9 10">UH-Slu-Lm8-n1</strain>
    </source>
</reference>
<keyword evidence="7" id="KW-0732">Signal</keyword>
<comment type="similarity">
    <text evidence="2">Belongs to the GMC oxidoreductase family.</text>
</comment>
<dbReference type="Gene3D" id="3.50.50.60">
    <property type="entry name" value="FAD/NAD(P)-binding domain"/>
    <property type="match status" value="1"/>
</dbReference>
<dbReference type="InterPro" id="IPR036188">
    <property type="entry name" value="FAD/NAD-bd_sf"/>
</dbReference>